<dbReference type="OrthoDB" id="9763643at2"/>
<dbReference type="AlphaFoldDB" id="A0A2A2TF87"/>
<dbReference type="Gene3D" id="3.40.630.40">
    <property type="entry name" value="Zn-dependent exopeptidases"/>
    <property type="match status" value="1"/>
</dbReference>
<dbReference type="EMBL" id="NTFS01000243">
    <property type="protein sequence ID" value="PAX52402.1"/>
    <property type="molecule type" value="Genomic_DNA"/>
</dbReference>
<sequence length="335" mass="36379">MATWILFNSGASGIPVVSAMTGGEVAENLESSSRVELIAFLNRFDRAGSFLVARVGEAVESVNLLTEDASFVTNLNVSKTADTYRFFRDRNGQPVVVVMAGLEAVEIFRGNRKEALIDFLNKYPTATAFDVASMDADIPIIVAPPNHQSIYRGRGVMLEIGHGPGTRFDPGAIAPTGETEYNLNVIAANAAREVIVAAGVPCMIIDTPQANLQDLYNIGRQAAAFDVFCSVHHNAFDGPGGQDPQGTEVLVHRTKADAADRRLAAIMSRAMARALEIRDRGVKDNLNLLVLSGAEDTNVRATVLAELYFLDAPIANRRDWSQRVVRQWESRSFNG</sequence>
<keyword evidence="3" id="KW-1185">Reference proteome</keyword>
<protein>
    <submittedName>
        <fullName evidence="2">N-acetylmuramoyl-L-alanine amidase</fullName>
    </submittedName>
</protein>
<accession>A0A2A2TF87</accession>
<dbReference type="SUPFAM" id="SSF53187">
    <property type="entry name" value="Zn-dependent exopeptidases"/>
    <property type="match status" value="1"/>
</dbReference>
<dbReference type="Proteomes" id="UP000218238">
    <property type="component" value="Unassembled WGS sequence"/>
</dbReference>
<evidence type="ECO:0000313" key="3">
    <source>
        <dbReference type="Proteomes" id="UP000218238"/>
    </source>
</evidence>
<dbReference type="SMART" id="SM00646">
    <property type="entry name" value="Ami_3"/>
    <property type="match status" value="1"/>
</dbReference>
<organism evidence="2 3">
    <name type="scientific">Brunnivagina elsteri CCALA 953</name>
    <dbReference type="NCBI Taxonomy" id="987040"/>
    <lineage>
        <taxon>Bacteria</taxon>
        <taxon>Bacillati</taxon>
        <taxon>Cyanobacteriota</taxon>
        <taxon>Cyanophyceae</taxon>
        <taxon>Nostocales</taxon>
        <taxon>Calotrichaceae</taxon>
        <taxon>Brunnivagina</taxon>
    </lineage>
</organism>
<proteinExistence type="predicted"/>
<reference evidence="2 3" key="1">
    <citation type="submission" date="2017-08" db="EMBL/GenBank/DDBJ databases">
        <title>Draft genome sequence of filamentous cyanobacterium Calothrix elsteri CCALA 953.</title>
        <authorList>
            <person name="Gagunashvili A.N."/>
            <person name="Elster J."/>
            <person name="Andresson O.S."/>
        </authorList>
    </citation>
    <scope>NUCLEOTIDE SEQUENCE [LARGE SCALE GENOMIC DNA]</scope>
    <source>
        <strain evidence="2 3">CCALA 953</strain>
    </source>
</reference>
<comment type="caution">
    <text evidence="2">The sequence shown here is derived from an EMBL/GenBank/DDBJ whole genome shotgun (WGS) entry which is preliminary data.</text>
</comment>
<dbReference type="GO" id="GO:0009253">
    <property type="term" value="P:peptidoglycan catabolic process"/>
    <property type="evidence" value="ECO:0007669"/>
    <property type="project" value="InterPro"/>
</dbReference>
<gene>
    <name evidence="2" type="ORF">CK510_19535</name>
</gene>
<dbReference type="Pfam" id="PF01520">
    <property type="entry name" value="Amidase_3"/>
    <property type="match status" value="1"/>
</dbReference>
<evidence type="ECO:0000259" key="1">
    <source>
        <dbReference type="SMART" id="SM00646"/>
    </source>
</evidence>
<dbReference type="InterPro" id="IPR002508">
    <property type="entry name" value="MurNAc-LAA_cat"/>
</dbReference>
<dbReference type="GO" id="GO:0008745">
    <property type="term" value="F:N-acetylmuramoyl-L-alanine amidase activity"/>
    <property type="evidence" value="ECO:0007669"/>
    <property type="project" value="InterPro"/>
</dbReference>
<name>A0A2A2TF87_9CYAN</name>
<dbReference type="RefSeq" id="WP_095723291.1">
    <property type="nucleotide sequence ID" value="NZ_NTFS01000243.1"/>
</dbReference>
<evidence type="ECO:0000313" key="2">
    <source>
        <dbReference type="EMBL" id="PAX52402.1"/>
    </source>
</evidence>
<dbReference type="CDD" id="cd02696">
    <property type="entry name" value="MurNAc-LAA"/>
    <property type="match status" value="1"/>
</dbReference>
<feature type="domain" description="MurNAc-LAA" evidence="1">
    <location>
        <begin position="216"/>
        <end position="327"/>
    </location>
</feature>